<evidence type="ECO:0000256" key="13">
    <source>
        <dbReference type="ARBA" id="ARBA00022741"/>
    </source>
</evidence>
<evidence type="ECO:0000256" key="12">
    <source>
        <dbReference type="ARBA" id="ARBA00022723"/>
    </source>
</evidence>
<evidence type="ECO:0000313" key="25">
    <source>
        <dbReference type="EMBL" id="ATP66709.1"/>
    </source>
</evidence>
<evidence type="ECO:0000256" key="8">
    <source>
        <dbReference type="ARBA" id="ARBA00022679"/>
    </source>
</evidence>
<evidence type="ECO:0000256" key="19">
    <source>
        <dbReference type="ARBA" id="ARBA00023125"/>
    </source>
</evidence>
<dbReference type="RefSeq" id="YP_010084720.1">
    <property type="nucleotide sequence ID" value="NC_055149.1"/>
</dbReference>
<dbReference type="GeneID" id="65099725"/>
<protein>
    <recommendedName>
        <fullName evidence="6">Replication-associated protein</fullName>
    </recommendedName>
    <alternativeName>
        <fullName evidence="21">ATP-dependent helicase Rep</fullName>
    </alternativeName>
    <alternativeName>
        <fullName evidence="22">RepP</fullName>
    </alternativeName>
</protein>
<comment type="catalytic activity">
    <reaction evidence="23">
        <text>ATP + H2O = ADP + phosphate + H(+)</text>
        <dbReference type="Rhea" id="RHEA:13065"/>
        <dbReference type="ChEBI" id="CHEBI:15377"/>
        <dbReference type="ChEBI" id="CHEBI:15378"/>
        <dbReference type="ChEBI" id="CHEBI:30616"/>
        <dbReference type="ChEBI" id="CHEBI:43474"/>
        <dbReference type="ChEBI" id="CHEBI:456216"/>
    </reaction>
</comment>
<dbReference type="GO" id="GO:0003677">
    <property type="term" value="F:DNA binding"/>
    <property type="evidence" value="ECO:0007669"/>
    <property type="project" value="UniProtKB-KW"/>
</dbReference>
<comment type="subunit">
    <text evidence="5">Interacts with the capsid protein; this interaction relocates Rep into the nucleus.</text>
</comment>
<evidence type="ECO:0000256" key="11">
    <source>
        <dbReference type="ARBA" id="ARBA00022722"/>
    </source>
</evidence>
<evidence type="ECO:0000313" key="26">
    <source>
        <dbReference type="Proteomes" id="UP000297120"/>
    </source>
</evidence>
<dbReference type="KEGG" id="vg:65099725"/>
<evidence type="ECO:0000256" key="18">
    <source>
        <dbReference type="ARBA" id="ARBA00023124"/>
    </source>
</evidence>
<dbReference type="GO" id="GO:0005524">
    <property type="term" value="F:ATP binding"/>
    <property type="evidence" value="ECO:0007669"/>
    <property type="project" value="UniProtKB-KW"/>
</dbReference>
<dbReference type="GO" id="GO:0003723">
    <property type="term" value="F:RNA binding"/>
    <property type="evidence" value="ECO:0007669"/>
    <property type="project" value="InterPro"/>
</dbReference>
<keyword evidence="9" id="KW-0548">Nucleotidyltransferase</keyword>
<evidence type="ECO:0000256" key="23">
    <source>
        <dbReference type="ARBA" id="ARBA00049360"/>
    </source>
</evidence>
<keyword evidence="15" id="KW-0378">Hydrolase</keyword>
<dbReference type="GO" id="GO:0042025">
    <property type="term" value="C:host cell nucleus"/>
    <property type="evidence" value="ECO:0007669"/>
    <property type="project" value="UniProtKB-SubCell"/>
</dbReference>
<evidence type="ECO:0000256" key="15">
    <source>
        <dbReference type="ARBA" id="ARBA00022801"/>
    </source>
</evidence>
<dbReference type="GO" id="GO:0016779">
    <property type="term" value="F:nucleotidyltransferase activity"/>
    <property type="evidence" value="ECO:0007669"/>
    <property type="project" value="UniProtKB-KW"/>
</dbReference>
<dbReference type="GO" id="GO:0046872">
    <property type="term" value="F:metal ion binding"/>
    <property type="evidence" value="ECO:0007669"/>
    <property type="project" value="UniProtKB-KW"/>
</dbReference>
<evidence type="ECO:0000256" key="10">
    <source>
        <dbReference type="ARBA" id="ARBA00022705"/>
    </source>
</evidence>
<dbReference type="GO" id="GO:0006260">
    <property type="term" value="P:DNA replication"/>
    <property type="evidence" value="ECO:0007669"/>
    <property type="project" value="UniProtKB-KW"/>
</dbReference>
<organism evidence="25">
    <name type="scientific">Circovirus gnaver</name>
    <dbReference type="NCBI Taxonomy" id="3052122"/>
    <lineage>
        <taxon>Viruses</taxon>
        <taxon>Monodnaviria</taxon>
        <taxon>Shotokuvirae</taxon>
        <taxon>Cressdnaviricota</taxon>
        <taxon>Arfiviricetes</taxon>
        <taxon>Cirlivirales</taxon>
        <taxon>Circoviridae</taxon>
        <taxon>Circovirus</taxon>
    </lineage>
</organism>
<comment type="cofactor">
    <cofactor evidence="1">
        <name>Mn(2+)</name>
        <dbReference type="ChEBI" id="CHEBI:29035"/>
    </cofactor>
</comment>
<evidence type="ECO:0000256" key="5">
    <source>
        <dbReference type="ARBA" id="ARBA00011448"/>
    </source>
</evidence>
<evidence type="ECO:0000256" key="14">
    <source>
        <dbReference type="ARBA" id="ARBA00022759"/>
    </source>
</evidence>
<evidence type="ECO:0000256" key="7">
    <source>
        <dbReference type="ARBA" id="ARBA00022562"/>
    </source>
</evidence>
<sequence>MFKGGVVGNAKNDYNILQVKKLSGLARTHLEPALGSPEQASEYCQKDGDYIEFGQRGKQGKRTDLDQAVSVLRESNGDLRQLAETCPVAYLKYSSGFQKLCDVMQWGQNRDFKTKVIVLIGPPGCGKTRQVLGSVGGDLSKVYFKPRGPWWDGYVGQVVTCLDDFYGWIPYDELLRVCDRYPLKVPIKGSFVNFVSRTIYITSNVPPEEWYSRENFRGRYEAFFRRIDEYLTWSEESGQFASGNPAYRISY</sequence>
<comment type="similarity">
    <text evidence="4">Belongs to the nanoviruses/circoviruses replication-associated protein family.</text>
</comment>
<dbReference type="Gene3D" id="3.40.1310.20">
    <property type="match status" value="1"/>
</dbReference>
<keyword evidence="14" id="KW-0255">Endonuclease</keyword>
<keyword evidence="8" id="KW-0808">Transferase</keyword>
<dbReference type="GO" id="GO:0004519">
    <property type="term" value="F:endonuclease activity"/>
    <property type="evidence" value="ECO:0007669"/>
    <property type="project" value="UniProtKB-KW"/>
</dbReference>
<keyword evidence="10" id="KW-0235">DNA replication</keyword>
<evidence type="ECO:0000256" key="16">
    <source>
        <dbReference type="ARBA" id="ARBA00022806"/>
    </source>
</evidence>
<keyword evidence="26" id="KW-1185">Reference proteome</keyword>
<keyword evidence="17" id="KW-0067">ATP-binding</keyword>
<dbReference type="Pfam" id="PF00910">
    <property type="entry name" value="RNA_helicase"/>
    <property type="match status" value="1"/>
</dbReference>
<dbReference type="Proteomes" id="UP000297120">
    <property type="component" value="Segment"/>
</dbReference>
<dbReference type="GO" id="GO:0003724">
    <property type="term" value="F:RNA helicase activity"/>
    <property type="evidence" value="ECO:0007669"/>
    <property type="project" value="InterPro"/>
</dbReference>
<keyword evidence="19" id="KW-0238">DNA-binding</keyword>
<evidence type="ECO:0000256" key="21">
    <source>
        <dbReference type="ARBA" id="ARBA00030754"/>
    </source>
</evidence>
<reference evidence="25" key="1">
    <citation type="journal article" date="2018" name="Microbiome">
        <title>Comparative analysis of rodent and small mammal viromes to better understand the wildlife origin of emerging infectious diseases.</title>
        <authorList>
            <person name="Wu Z."/>
            <person name="Lu L."/>
            <person name="Du J."/>
            <person name="Yang L."/>
            <person name="Ren X."/>
            <person name="Liu B."/>
            <person name="Jiang J."/>
            <person name="Yang J."/>
            <person name="Dong J."/>
            <person name="Sun L."/>
            <person name="Zhu Y."/>
            <person name="Li Y."/>
            <person name="Zheng D."/>
            <person name="Zhang C."/>
            <person name="Su H."/>
            <person name="Zheng Y."/>
            <person name="Zhou H."/>
            <person name="Zhu G."/>
            <person name="Li H."/>
            <person name="Chmura A."/>
            <person name="Yang F."/>
            <person name="Daszak P."/>
            <person name="Wang J."/>
            <person name="Liu Q."/>
            <person name="Jin Q."/>
        </authorList>
    </citation>
    <scope>NUCLEOTIDE SEQUENCE [LARGE SCALE GENOMIC DNA]</scope>
    <source>
        <strain evidence="25">RtNe-CV/YN2013</strain>
    </source>
</reference>
<dbReference type="SUPFAM" id="SSF52540">
    <property type="entry name" value="P-loop containing nucleoside triphosphate hydrolases"/>
    <property type="match status" value="1"/>
</dbReference>
<dbReference type="EMBL" id="KY370027">
    <property type="protein sequence ID" value="ATP66709.1"/>
    <property type="molecule type" value="Genomic_DNA"/>
</dbReference>
<keyword evidence="12" id="KW-0479">Metal-binding</keyword>
<accession>A0A2H4MX91</accession>
<evidence type="ECO:0000256" key="17">
    <source>
        <dbReference type="ARBA" id="ARBA00022840"/>
    </source>
</evidence>
<name>A0A2H4MX91_9CIRC</name>
<evidence type="ECO:0000256" key="20">
    <source>
        <dbReference type="ARBA" id="ARBA00023268"/>
    </source>
</evidence>
<keyword evidence="13" id="KW-0547">Nucleotide-binding</keyword>
<comment type="subcellular location">
    <subcellularLocation>
        <location evidence="3">Host nucleus</location>
    </subcellularLocation>
</comment>
<evidence type="ECO:0000259" key="24">
    <source>
        <dbReference type="PROSITE" id="PS52020"/>
    </source>
</evidence>
<dbReference type="InterPro" id="IPR049912">
    <property type="entry name" value="CRESS_DNA_REP"/>
</dbReference>
<dbReference type="GO" id="GO:0016787">
    <property type="term" value="F:hydrolase activity"/>
    <property type="evidence" value="ECO:0007669"/>
    <property type="project" value="UniProtKB-KW"/>
</dbReference>
<keyword evidence="20" id="KW-0511">Multifunctional enzyme</keyword>
<evidence type="ECO:0000256" key="1">
    <source>
        <dbReference type="ARBA" id="ARBA00001936"/>
    </source>
</evidence>
<evidence type="ECO:0000256" key="6">
    <source>
        <dbReference type="ARBA" id="ARBA00014531"/>
    </source>
</evidence>
<keyword evidence="7" id="KW-1048">Host nucleus</keyword>
<proteinExistence type="inferred from homology"/>
<keyword evidence="16" id="KW-0347">Helicase</keyword>
<dbReference type="PROSITE" id="PS52020">
    <property type="entry name" value="CRESS_DNA_REP"/>
    <property type="match status" value="1"/>
</dbReference>
<keyword evidence="18" id="KW-0190">Covalent protein-DNA linkage</keyword>
<evidence type="ECO:0000256" key="3">
    <source>
        <dbReference type="ARBA" id="ARBA00004147"/>
    </source>
</evidence>
<evidence type="ECO:0000256" key="4">
    <source>
        <dbReference type="ARBA" id="ARBA00008545"/>
    </source>
</evidence>
<evidence type="ECO:0000256" key="22">
    <source>
        <dbReference type="ARBA" id="ARBA00032243"/>
    </source>
</evidence>
<comment type="cofactor">
    <cofactor evidence="2">
        <name>Mg(2+)</name>
        <dbReference type="ChEBI" id="CHEBI:18420"/>
    </cofactor>
</comment>
<dbReference type="InterPro" id="IPR000605">
    <property type="entry name" value="Helicase_SF3_ssDNA/RNA_vir"/>
</dbReference>
<evidence type="ECO:0000256" key="2">
    <source>
        <dbReference type="ARBA" id="ARBA00001946"/>
    </source>
</evidence>
<keyword evidence="11" id="KW-0540">Nuclease</keyword>
<evidence type="ECO:0000256" key="9">
    <source>
        <dbReference type="ARBA" id="ARBA00022695"/>
    </source>
</evidence>
<dbReference type="InterPro" id="IPR027417">
    <property type="entry name" value="P-loop_NTPase"/>
</dbReference>
<feature type="domain" description="CRESS-DNA virus Rep endonuclease" evidence="24">
    <location>
        <begin position="1"/>
        <end position="56"/>
    </location>
</feature>